<dbReference type="GO" id="GO:0035556">
    <property type="term" value="P:intracellular signal transduction"/>
    <property type="evidence" value="ECO:0007669"/>
    <property type="project" value="InterPro"/>
</dbReference>
<evidence type="ECO:0000256" key="13">
    <source>
        <dbReference type="PIRSR" id="PIRSR606539-1"/>
    </source>
</evidence>
<dbReference type="InterPro" id="IPR006539">
    <property type="entry name" value="P-type_ATPase_IV"/>
</dbReference>
<feature type="binding site" evidence="14">
    <location>
        <position position="534"/>
    </location>
    <ligand>
        <name>ATP</name>
        <dbReference type="ChEBI" id="CHEBI:30616"/>
    </ligand>
</feature>
<keyword evidence="8 15" id="KW-0460">Magnesium</keyword>
<keyword evidence="9" id="KW-1278">Translocase</keyword>
<feature type="transmembrane region" description="Helical" evidence="17">
    <location>
        <begin position="1719"/>
        <end position="1739"/>
    </location>
</feature>
<keyword evidence="11 17" id="KW-0472">Membrane</keyword>
<dbReference type="InterPro" id="IPR023299">
    <property type="entry name" value="ATPase_P-typ_cyto_dom_N"/>
</dbReference>
<feature type="binding site" evidence="15">
    <location>
        <position position="782"/>
    </location>
    <ligand>
        <name>Mg(2+)</name>
        <dbReference type="ChEBI" id="CHEBI:18420"/>
    </ligand>
</feature>
<keyword evidence="6 14" id="KW-0547">Nucleotide-binding</keyword>
<comment type="similarity">
    <text evidence="2">Belongs to the cation transport ATPase (P-type) (TC 3.A.3) family. Type IV subfamily.</text>
</comment>
<dbReference type="SFLD" id="SFLDS00003">
    <property type="entry name" value="Haloacid_Dehalogenase"/>
    <property type="match status" value="1"/>
</dbReference>
<feature type="binding site" evidence="14">
    <location>
        <position position="389"/>
    </location>
    <ligand>
        <name>ATP</name>
        <dbReference type="ChEBI" id="CHEBI:30616"/>
    </ligand>
</feature>
<dbReference type="InterPro" id="IPR023214">
    <property type="entry name" value="HAD_sf"/>
</dbReference>
<evidence type="ECO:0000256" key="17">
    <source>
        <dbReference type="SAM" id="Phobius"/>
    </source>
</evidence>
<dbReference type="GO" id="GO:0005524">
    <property type="term" value="F:ATP binding"/>
    <property type="evidence" value="ECO:0007669"/>
    <property type="project" value="UniProtKB-KW"/>
</dbReference>
<feature type="region of interest" description="Disordered" evidence="16">
    <location>
        <begin position="2074"/>
        <end position="2101"/>
    </location>
</feature>
<keyword evidence="4 17" id="KW-0812">Transmembrane</keyword>
<dbReference type="SUPFAM" id="SSF56784">
    <property type="entry name" value="HAD-like"/>
    <property type="match status" value="1"/>
</dbReference>
<dbReference type="PROSITE" id="PS50125">
    <property type="entry name" value="GUANYLATE_CYCLASE_2"/>
    <property type="match status" value="2"/>
</dbReference>
<dbReference type="InterPro" id="IPR001054">
    <property type="entry name" value="A/G_cyclase"/>
</dbReference>
<dbReference type="eggNOG" id="KOG0206">
    <property type="taxonomic scope" value="Eukaryota"/>
</dbReference>
<dbReference type="EMBL" id="JH767137">
    <property type="protein sequence ID" value="EQC39924.1"/>
    <property type="molecule type" value="Genomic_DNA"/>
</dbReference>
<dbReference type="Pfam" id="PF16212">
    <property type="entry name" value="PhoLip_ATPase_C"/>
    <property type="match status" value="1"/>
</dbReference>
<feature type="binding site" evidence="14">
    <location>
        <position position="785"/>
    </location>
    <ligand>
        <name>ATP</name>
        <dbReference type="ChEBI" id="CHEBI:30616"/>
    </ligand>
</feature>
<dbReference type="OrthoDB" id="354346at2759"/>
<dbReference type="SFLD" id="SFLDF00027">
    <property type="entry name" value="p-type_atpase"/>
    <property type="match status" value="1"/>
</dbReference>
<feature type="binding site" evidence="14">
    <location>
        <position position="510"/>
    </location>
    <ligand>
        <name>ATP</name>
        <dbReference type="ChEBI" id="CHEBI:30616"/>
    </ligand>
</feature>
<dbReference type="NCBIfam" id="TIGR01652">
    <property type="entry name" value="ATPase-Plipid"/>
    <property type="match status" value="1"/>
</dbReference>
<feature type="binding site" evidence="15">
    <location>
        <position position="786"/>
    </location>
    <ligand>
        <name>Mg(2+)</name>
        <dbReference type="ChEBI" id="CHEBI:18420"/>
    </ligand>
</feature>
<evidence type="ECO:0000256" key="2">
    <source>
        <dbReference type="ARBA" id="ARBA00008109"/>
    </source>
</evidence>
<comment type="cofactor">
    <cofactor evidence="15">
        <name>Mg(2+)</name>
        <dbReference type="ChEBI" id="CHEBI:18420"/>
    </cofactor>
</comment>
<feature type="binding site" evidence="14">
    <location>
        <position position="387"/>
    </location>
    <ligand>
        <name>ATP</name>
        <dbReference type="ChEBI" id="CHEBI:30616"/>
    </ligand>
</feature>
<dbReference type="GO" id="GO:0000287">
    <property type="term" value="F:magnesium ion binding"/>
    <property type="evidence" value="ECO:0007669"/>
    <property type="project" value="InterPro"/>
</dbReference>
<evidence type="ECO:0000313" key="19">
    <source>
        <dbReference type="EMBL" id="EQC39924.1"/>
    </source>
</evidence>
<dbReference type="Gene3D" id="3.40.50.1000">
    <property type="entry name" value="HAD superfamily/HAD-like"/>
    <property type="match status" value="1"/>
</dbReference>
<evidence type="ECO:0000256" key="11">
    <source>
        <dbReference type="ARBA" id="ARBA00023136"/>
    </source>
</evidence>
<comment type="catalytic activity">
    <reaction evidence="12">
        <text>ATP + H2O + phospholipidSide 1 = ADP + phosphate + phospholipidSide 2.</text>
        <dbReference type="EC" id="7.6.2.1"/>
    </reaction>
</comment>
<evidence type="ECO:0000256" key="7">
    <source>
        <dbReference type="ARBA" id="ARBA00022840"/>
    </source>
</evidence>
<sequence length="2101" mass="231820">MTAHTQGSRLDRRLSLRARNDFPDNRVRTSKYTLASFLPLNLLEQFRRVANVYFLLISLLQLCTPYSPTNPYATLAPFLLVLLVTMVKEGVEDKARHDADALVNTSRTLRLGDDDTFAPVLWRDVRVGDMLMVRINEVFPADLLLLASSHDDREAYIDTSNLDGESTAKVRHVPHMNASVLQDVNAYGKAVMADVRCHPPTPALSRFDGVLQLRANDVAEDIPFTSHHVCLRATRLVNTAHVVGAVLATGHDTKLMQNHRTMLRKRSHLDVLANKCVLVVFLLLLLLNTISAIKGYFWQANAMPPYLHLDGPPSATTFATLWVTYLILYNNMVPISLYISLEIVKWYQAKHMEQDAAMTCPRTGQGLLARTSNLNEDLGRVHYIFTDKTGTLTKNEMVLRKLSVSGQIVDCQGTGKRGGAIDPNRLVELALLQRHQHGTLIREFFRCLLLCHSARIGSDGTVSATSPDEVALLAAASDFDCAFDGVSSNRIQIVLFGQQETYTLLACNAFDSLRKCMSVLVQRDSTDEYWLYCKGADNALLHPSNATRARQDVETHIRSFACLGLRTLVFGRQQLDAKAARAWLDAYAVAQVAVHDREHSLHVLATTIEASERMEILGGSGVEDKLQDGVYAATSLLTKAGIRVWMLTGDKDETAVALAHAAGLLSTKSLVLPLCDGADQIAVHRKQLKRDGLWHPGTVNPALSVLLGGASLDQLLTVHCLQQPTRTNQIAPLTAHASQLFELLSQCQTVVASRLSPLQKANLVRFVKAHSHDECITLAIGDGGNDVSMIQEAHVGVGIFGVEGLQAVRSADFGLAQFRFLSTLLLLHGRWNCRRITLLILLTFYKNTLLVATFFLYSFLTGFSGQTPFDSYLLVGWNVLYTCLPLFVIGILDKDLCGPTLHLHPRIYLDEPDSSTLNLKTLLLWMVSAVLEALANVVFISWSLGYSGASLALLGTVLYASSVLIVLVKAAACMQRLQRWRHWHILSLVLSAACLVLFIAVYEELYAVVGTTSALRDFYHLFYKAETGLVALALVLASTGSLVLQAAWYSFQRLYWYSNRDVLAEVDAGLTVAASSRPRATVGYISNEKKSSACTKHLSTDFKAWVDTFRSPDMTSDCDVLISQLRGCRLQTQHNEVDEDTTAVVDNVDVTLHPFSLAFLGKRSAVLEAEYASAFRSREVVRIRRVVALAAFLFLLNVLVQYFVGSATSLYVGSRILLLLCALAYTRFASSRWFLAHYDLCVILPMAGTGLFISATITDQGYVSSTLFPIALFAVFRVRFTYALSLAIANYLVYVLFAISLPSTSAAGLGYFTGYIGLLMAFAAHGCWRVQVAMRHDFLQHRSLAMEEKRARAILEHMLPRHVMAKLQSGDPIISEADDDVTILFCDVVDFTQLMQRYSPAQVVSLLDHLYSLFDELCAKYGVQKMETVGKTYMACAGLQEASASFPVAPAIRAACMARDMLRLLSTCKTATGHSIKLRIGLHSGRVLSGLVGRKKQQFSLFGDTVNTASRMQSTGAPGHIQLSSATHHKLLKDFAFSSPSRVLVKGKGEMETFLLGPPISDRARSWAERPGSVASRSHGLRRPEPVSSIDAGIYDEMAAELHPLWLYFYDYEMEATYAKATTGMREEATSRCLYALGVYLLFSIFRDASQGALVGVYGRLWLLLAPRMVVLMLFALSLLFVPFMAQHGLVPTSCLCLLALGTLHVVEIAQRVATADAFAWLALDVVFVMFVVSSGGAVRYASSIGFNALAWGGMVPITIVMGLSSDGGYDTLINPVVLVSFTAIANVVVCRGLDFFTRRKVWLETQTNIQTRTADRLLYQRLPEEVVQRMKQGELVCDEYRLVGILYSDIKGFTTLAARTAPEDVIQLLDSLFAAFDVLTEKHGVFKLQTIGDAYVIVSGLPFIDMSLTEESLPPSATPTPHRRMSARMQAHRVAQQLASLRRNNVHLKKPCLHVHQHIRNLLHMAFDMHKEVAKIRDPVTNEPLQMRIGVHLGNLIGGVIGDTTLRYDMWGLDAMLANTLESNGVPGGVVVSDAVKRVIDEAGDDFTCAHYTTLDGGIDVYTVACQEATEGRVRRLSSTSPKKGMLTSGVGSPSKLRKR</sequence>
<dbReference type="EC" id="7.6.2.1" evidence="3"/>
<dbReference type="Proteomes" id="UP000030762">
    <property type="component" value="Unassembled WGS sequence"/>
</dbReference>
<keyword evidence="5 15" id="KW-0479">Metal-binding</keyword>
<dbReference type="InterPro" id="IPR032631">
    <property type="entry name" value="P-type_ATPase_N"/>
</dbReference>
<feature type="domain" description="Guanylate cyclase" evidence="18">
    <location>
        <begin position="1845"/>
        <end position="2023"/>
    </location>
</feature>
<feature type="binding site" evidence="15">
    <location>
        <position position="389"/>
    </location>
    <ligand>
        <name>Mg(2+)</name>
        <dbReference type="ChEBI" id="CHEBI:18420"/>
    </ligand>
</feature>
<dbReference type="GO" id="GO:0009190">
    <property type="term" value="P:cyclic nucleotide biosynthetic process"/>
    <property type="evidence" value="ECO:0007669"/>
    <property type="project" value="InterPro"/>
</dbReference>
<dbReference type="GeneID" id="19943307"/>
<feature type="transmembrane region" description="Helical" evidence="17">
    <location>
        <begin position="836"/>
        <end position="860"/>
    </location>
</feature>
<feature type="binding site" evidence="14">
    <location>
        <position position="388"/>
    </location>
    <ligand>
        <name>ATP</name>
        <dbReference type="ChEBI" id="CHEBI:30616"/>
    </ligand>
</feature>
<protein>
    <recommendedName>
        <fullName evidence="3">P-type phospholipid transporter</fullName>
        <ecNumber evidence="3">7.6.2.1</ecNumber>
    </recommendedName>
</protein>
<proteinExistence type="inferred from homology"/>
<evidence type="ECO:0000259" key="18">
    <source>
        <dbReference type="PROSITE" id="PS50125"/>
    </source>
</evidence>
<feature type="transmembrane region" description="Helical" evidence="17">
    <location>
        <begin position="1283"/>
        <end position="1303"/>
    </location>
</feature>
<feature type="transmembrane region" description="Helical" evidence="17">
    <location>
        <begin position="1772"/>
        <end position="1791"/>
    </location>
</feature>
<comment type="subcellular location">
    <subcellularLocation>
        <location evidence="1">Membrane</location>
        <topology evidence="1">Multi-pass membrane protein</topology>
    </subcellularLocation>
</comment>
<dbReference type="GO" id="GO:0140326">
    <property type="term" value="F:ATPase-coupled intramembrane lipid transporter activity"/>
    <property type="evidence" value="ECO:0007669"/>
    <property type="project" value="UniProtKB-EC"/>
</dbReference>
<dbReference type="Gene3D" id="3.30.70.1230">
    <property type="entry name" value="Nucleotide cyclase"/>
    <property type="match status" value="2"/>
</dbReference>
<feature type="binding site" evidence="14">
    <location>
        <position position="566"/>
    </location>
    <ligand>
        <name>ATP</name>
        <dbReference type="ChEBI" id="CHEBI:30616"/>
    </ligand>
</feature>
<keyword evidence="7 14" id="KW-0067">ATP-binding</keyword>
<evidence type="ECO:0000256" key="9">
    <source>
        <dbReference type="ARBA" id="ARBA00022967"/>
    </source>
</evidence>
<dbReference type="SUPFAM" id="SSF81653">
    <property type="entry name" value="Calcium ATPase, transduction domain A"/>
    <property type="match status" value="1"/>
</dbReference>
<feature type="transmembrane region" description="Helical" evidence="17">
    <location>
        <begin position="1633"/>
        <end position="1649"/>
    </location>
</feature>
<evidence type="ECO:0000256" key="3">
    <source>
        <dbReference type="ARBA" id="ARBA00012189"/>
    </source>
</evidence>
<dbReference type="InterPro" id="IPR023298">
    <property type="entry name" value="ATPase_P-typ_TM_dom_sf"/>
</dbReference>
<dbReference type="InterPro" id="IPR032630">
    <property type="entry name" value="P_typ_ATPase_c"/>
</dbReference>
<feature type="binding site" evidence="14">
    <location>
        <position position="648"/>
    </location>
    <ligand>
        <name>ATP</name>
        <dbReference type="ChEBI" id="CHEBI:30616"/>
    </ligand>
</feature>
<feature type="binding site" evidence="14">
    <location>
        <position position="469"/>
    </location>
    <ligand>
        <name>ATP</name>
        <dbReference type="ChEBI" id="CHEBI:30616"/>
    </ligand>
</feature>
<feature type="transmembrane region" description="Helical" evidence="17">
    <location>
        <begin position="1309"/>
        <end position="1328"/>
    </location>
</feature>
<evidence type="ECO:0000256" key="15">
    <source>
        <dbReference type="PIRSR" id="PIRSR606539-3"/>
    </source>
</evidence>
<accession>T0QP96</accession>
<dbReference type="InterPro" id="IPR036412">
    <property type="entry name" value="HAD-like_sf"/>
</dbReference>
<dbReference type="Gene3D" id="2.70.150.10">
    <property type="entry name" value="Calcium-transporting ATPase, cytoplasmic transduction domain A"/>
    <property type="match status" value="1"/>
</dbReference>
<evidence type="ECO:0000256" key="12">
    <source>
        <dbReference type="ARBA" id="ARBA00034036"/>
    </source>
</evidence>
<dbReference type="InterPro" id="IPR018303">
    <property type="entry name" value="ATPase_P-typ_P_site"/>
</dbReference>
<dbReference type="InterPro" id="IPR044492">
    <property type="entry name" value="P_typ_ATPase_HD_dom"/>
</dbReference>
<feature type="transmembrane region" description="Helical" evidence="17">
    <location>
        <begin position="1661"/>
        <end position="1682"/>
    </location>
</feature>
<dbReference type="OMA" id="QMVEIIM"/>
<evidence type="ECO:0000256" key="4">
    <source>
        <dbReference type="ARBA" id="ARBA00022692"/>
    </source>
</evidence>
<dbReference type="PANTHER" id="PTHR24092:SF150">
    <property type="entry name" value="PHOSPHOLIPID-TRANSPORTING ATPASE"/>
    <property type="match status" value="1"/>
</dbReference>
<dbReference type="Pfam" id="PF13246">
    <property type="entry name" value="Cation_ATPase"/>
    <property type="match status" value="1"/>
</dbReference>
<feature type="transmembrane region" description="Helical" evidence="17">
    <location>
        <begin position="318"/>
        <end position="341"/>
    </location>
</feature>
<feature type="transmembrane region" description="Helical" evidence="17">
    <location>
        <begin position="983"/>
        <end position="1002"/>
    </location>
</feature>
<dbReference type="SMART" id="SM00044">
    <property type="entry name" value="CYCc"/>
    <property type="match status" value="2"/>
</dbReference>
<dbReference type="Gene3D" id="3.40.1110.10">
    <property type="entry name" value="Calcium-transporting ATPase, cytoplasmic domain N"/>
    <property type="match status" value="1"/>
</dbReference>
<dbReference type="InterPro" id="IPR001757">
    <property type="entry name" value="P_typ_ATPase"/>
</dbReference>
<dbReference type="SUPFAM" id="SSF81660">
    <property type="entry name" value="Metal cation-transporting ATPase, ATP-binding domain N"/>
    <property type="match status" value="1"/>
</dbReference>
<organism evidence="19 20">
    <name type="scientific">Saprolegnia diclina (strain VS20)</name>
    <dbReference type="NCBI Taxonomy" id="1156394"/>
    <lineage>
        <taxon>Eukaryota</taxon>
        <taxon>Sar</taxon>
        <taxon>Stramenopiles</taxon>
        <taxon>Oomycota</taxon>
        <taxon>Saprolegniomycetes</taxon>
        <taxon>Saprolegniales</taxon>
        <taxon>Saprolegniaceae</taxon>
        <taxon>Saprolegnia</taxon>
    </lineage>
</organism>
<dbReference type="InterPro" id="IPR008250">
    <property type="entry name" value="ATPase_P-typ_transduc_dom_A_sf"/>
</dbReference>
<dbReference type="GO" id="GO:0045332">
    <property type="term" value="P:phospholipid translocation"/>
    <property type="evidence" value="ECO:0007669"/>
    <property type="project" value="TreeGrafter"/>
</dbReference>
<dbReference type="GO" id="GO:0005886">
    <property type="term" value="C:plasma membrane"/>
    <property type="evidence" value="ECO:0007669"/>
    <property type="project" value="TreeGrafter"/>
</dbReference>
<feature type="transmembrane region" description="Helical" evidence="17">
    <location>
        <begin position="950"/>
        <end position="971"/>
    </location>
</feature>
<name>T0QP96_SAPDV</name>
<feature type="binding site" evidence="14">
    <location>
        <position position="754"/>
    </location>
    <ligand>
        <name>ATP</name>
        <dbReference type="ChEBI" id="CHEBI:30616"/>
    </ligand>
</feature>
<feature type="transmembrane region" description="Helical" evidence="17">
    <location>
        <begin position="922"/>
        <end position="944"/>
    </location>
</feature>
<dbReference type="PANTHER" id="PTHR24092">
    <property type="entry name" value="PROBABLE PHOSPHOLIPID-TRANSPORTING ATPASE"/>
    <property type="match status" value="1"/>
</dbReference>
<evidence type="ECO:0000256" key="10">
    <source>
        <dbReference type="ARBA" id="ARBA00022989"/>
    </source>
</evidence>
<dbReference type="Pfam" id="PF00211">
    <property type="entry name" value="Guanylate_cyc"/>
    <property type="match status" value="2"/>
</dbReference>
<feature type="transmembrane region" description="Helical" evidence="17">
    <location>
        <begin position="1689"/>
        <end position="1707"/>
    </location>
</feature>
<feature type="transmembrane region" description="Helical" evidence="17">
    <location>
        <begin position="1029"/>
        <end position="1051"/>
    </location>
</feature>
<gene>
    <name evidence="19" type="ORF">SDRG_02580</name>
</gene>
<feature type="binding site" evidence="14">
    <location>
        <position position="649"/>
    </location>
    <ligand>
        <name>ATP</name>
        <dbReference type="ChEBI" id="CHEBI:30616"/>
    </ligand>
</feature>
<keyword evidence="20" id="KW-1185">Reference proteome</keyword>
<feature type="domain" description="Guanylate cyclase" evidence="18">
    <location>
        <begin position="1382"/>
        <end position="1513"/>
    </location>
</feature>
<feature type="transmembrane region" description="Helical" evidence="17">
    <location>
        <begin position="1186"/>
        <end position="1204"/>
    </location>
</feature>
<dbReference type="SUPFAM" id="SSF81665">
    <property type="entry name" value="Calcium ATPase, transmembrane domain M"/>
    <property type="match status" value="1"/>
</dbReference>
<feature type="active site" description="4-aspartylphosphate intermediate" evidence="13">
    <location>
        <position position="387"/>
    </location>
</feature>
<feature type="binding site" evidence="14">
    <location>
        <position position="786"/>
    </location>
    <ligand>
        <name>ATP</name>
        <dbReference type="ChEBI" id="CHEBI:30616"/>
    </ligand>
</feature>
<feature type="transmembrane region" description="Helical" evidence="17">
    <location>
        <begin position="1746"/>
        <end position="1766"/>
    </location>
</feature>
<feature type="binding site" evidence="14">
    <location>
        <position position="760"/>
    </location>
    <ligand>
        <name>ATP</name>
        <dbReference type="ChEBI" id="CHEBI:30616"/>
    </ligand>
</feature>
<dbReference type="PRINTS" id="PR00119">
    <property type="entry name" value="CATATPASE"/>
</dbReference>
<feature type="binding site" evidence="15">
    <location>
        <position position="387"/>
    </location>
    <ligand>
        <name>Mg(2+)</name>
        <dbReference type="ChEBI" id="CHEBI:18420"/>
    </ligand>
</feature>
<feature type="binding site" evidence="14">
    <location>
        <position position="650"/>
    </location>
    <ligand>
        <name>ATP</name>
        <dbReference type="ChEBI" id="CHEBI:30616"/>
    </ligand>
</feature>
<feature type="transmembrane region" description="Helical" evidence="17">
    <location>
        <begin position="1235"/>
        <end position="1254"/>
    </location>
</feature>
<dbReference type="RefSeq" id="XP_008606398.1">
    <property type="nucleotide sequence ID" value="XM_008608176.1"/>
</dbReference>
<dbReference type="STRING" id="1156394.T0QP96"/>
<evidence type="ECO:0000256" key="6">
    <source>
        <dbReference type="ARBA" id="ARBA00022741"/>
    </source>
</evidence>
<keyword evidence="10 17" id="KW-1133">Transmembrane helix</keyword>
<dbReference type="PROSITE" id="PS00154">
    <property type="entry name" value="ATPASE_E1_E2"/>
    <property type="match status" value="1"/>
</dbReference>
<reference evidence="19 20" key="1">
    <citation type="submission" date="2012-04" db="EMBL/GenBank/DDBJ databases">
        <title>The Genome Sequence of Saprolegnia declina VS20.</title>
        <authorList>
            <consortium name="The Broad Institute Genome Sequencing Platform"/>
            <person name="Russ C."/>
            <person name="Nusbaum C."/>
            <person name="Tyler B."/>
            <person name="van West P."/>
            <person name="Dieguez-Uribeondo J."/>
            <person name="de Bruijn I."/>
            <person name="Tripathy S."/>
            <person name="Jiang R."/>
            <person name="Young S.K."/>
            <person name="Zeng Q."/>
            <person name="Gargeya S."/>
            <person name="Fitzgerald M."/>
            <person name="Haas B."/>
            <person name="Abouelleil A."/>
            <person name="Alvarado L."/>
            <person name="Arachchi H.M."/>
            <person name="Berlin A."/>
            <person name="Chapman S.B."/>
            <person name="Goldberg J."/>
            <person name="Griggs A."/>
            <person name="Gujja S."/>
            <person name="Hansen M."/>
            <person name="Howarth C."/>
            <person name="Imamovic A."/>
            <person name="Larimer J."/>
            <person name="McCowen C."/>
            <person name="Montmayeur A."/>
            <person name="Murphy C."/>
            <person name="Neiman D."/>
            <person name="Pearson M."/>
            <person name="Priest M."/>
            <person name="Roberts A."/>
            <person name="Saif S."/>
            <person name="Shea T."/>
            <person name="Sisk P."/>
            <person name="Sykes S."/>
            <person name="Wortman J."/>
            <person name="Nusbaum C."/>
            <person name="Birren B."/>
        </authorList>
    </citation>
    <scope>NUCLEOTIDE SEQUENCE [LARGE SCALE GENOMIC DNA]</scope>
    <source>
        <strain evidence="19 20">VS20</strain>
    </source>
</reference>
<dbReference type="SFLD" id="SFLDG00002">
    <property type="entry name" value="C1.7:_P-type_atpase_like"/>
    <property type="match status" value="1"/>
</dbReference>
<dbReference type="SUPFAM" id="SSF55073">
    <property type="entry name" value="Nucleotide cyclase"/>
    <property type="match status" value="2"/>
</dbReference>
<dbReference type="VEuPathDB" id="FungiDB:SDRG_02580"/>
<dbReference type="NCBIfam" id="TIGR01494">
    <property type="entry name" value="ATPase_P-type"/>
    <property type="match status" value="1"/>
</dbReference>
<evidence type="ECO:0000256" key="14">
    <source>
        <dbReference type="PIRSR" id="PIRSR606539-2"/>
    </source>
</evidence>
<dbReference type="eggNOG" id="KOG1023">
    <property type="taxonomic scope" value="Eukaryota"/>
</dbReference>
<evidence type="ECO:0000313" key="20">
    <source>
        <dbReference type="Proteomes" id="UP000030762"/>
    </source>
</evidence>
<evidence type="ECO:0000256" key="16">
    <source>
        <dbReference type="SAM" id="MobiDB-lite"/>
    </source>
</evidence>
<evidence type="ECO:0000256" key="1">
    <source>
        <dbReference type="ARBA" id="ARBA00004141"/>
    </source>
</evidence>
<dbReference type="CDD" id="cd07302">
    <property type="entry name" value="CHD"/>
    <property type="match status" value="2"/>
</dbReference>
<evidence type="ECO:0000256" key="8">
    <source>
        <dbReference type="ARBA" id="ARBA00022842"/>
    </source>
</evidence>
<feature type="transmembrane region" description="Helical" evidence="17">
    <location>
        <begin position="272"/>
        <end position="298"/>
    </location>
</feature>
<dbReference type="InParanoid" id="T0QP96"/>
<evidence type="ECO:0000256" key="5">
    <source>
        <dbReference type="ARBA" id="ARBA00022723"/>
    </source>
</evidence>
<dbReference type="InterPro" id="IPR029787">
    <property type="entry name" value="Nucleotide_cyclase"/>
</dbReference>
<feature type="transmembrane region" description="Helical" evidence="17">
    <location>
        <begin position="872"/>
        <end position="892"/>
    </location>
</feature>
<dbReference type="GO" id="GO:0016887">
    <property type="term" value="F:ATP hydrolysis activity"/>
    <property type="evidence" value="ECO:0007669"/>
    <property type="project" value="InterPro"/>
</dbReference>
<dbReference type="Pfam" id="PF16209">
    <property type="entry name" value="PhoLip_ATPase_N"/>
    <property type="match status" value="1"/>
</dbReference>